<reference evidence="1 2" key="1">
    <citation type="submission" date="2020-08" db="EMBL/GenBank/DDBJ databases">
        <title>Genomic Encyclopedia of Type Strains, Phase IV (KMG-IV): sequencing the most valuable type-strain genomes for metagenomic binning, comparative biology and taxonomic classification.</title>
        <authorList>
            <person name="Goeker M."/>
        </authorList>
    </citation>
    <scope>NUCLEOTIDE SEQUENCE [LARGE SCALE GENOMIC DNA]</scope>
    <source>
        <strain evidence="1 2">DSM 25966</strain>
    </source>
</reference>
<evidence type="ECO:0008006" key="3">
    <source>
        <dbReference type="Google" id="ProtNLM"/>
    </source>
</evidence>
<proteinExistence type="predicted"/>
<evidence type="ECO:0000313" key="1">
    <source>
        <dbReference type="EMBL" id="MBB3931713.1"/>
    </source>
</evidence>
<name>A0A840AR24_9HYPH</name>
<dbReference type="RefSeq" id="WP_183399327.1">
    <property type="nucleotide sequence ID" value="NZ_JACIDS010000003.1"/>
</dbReference>
<gene>
    <name evidence="1" type="ORF">GGR25_002763</name>
</gene>
<dbReference type="AlphaFoldDB" id="A0A840AR24"/>
<accession>A0A840AR24</accession>
<sequence>MAPRFEVSCINKIPRDNIYERIQKIGGKAGGGWTLSVAEVIDRIIAQREEFYVNRPRGDVVDIEVAISRFGNHYIKTTVDGDEPNNLLSLPECPR</sequence>
<evidence type="ECO:0000313" key="2">
    <source>
        <dbReference type="Proteomes" id="UP000553963"/>
    </source>
</evidence>
<dbReference type="InterPro" id="IPR024997">
    <property type="entry name" value="DUF3892"/>
</dbReference>
<organism evidence="1 2">
    <name type="scientific">Kaistia hirudinis</name>
    <dbReference type="NCBI Taxonomy" id="1293440"/>
    <lineage>
        <taxon>Bacteria</taxon>
        <taxon>Pseudomonadati</taxon>
        <taxon>Pseudomonadota</taxon>
        <taxon>Alphaproteobacteria</taxon>
        <taxon>Hyphomicrobiales</taxon>
        <taxon>Kaistiaceae</taxon>
        <taxon>Kaistia</taxon>
    </lineage>
</organism>
<dbReference type="Proteomes" id="UP000553963">
    <property type="component" value="Unassembled WGS sequence"/>
</dbReference>
<protein>
    <recommendedName>
        <fullName evidence="3">DUF3892 domain-containing protein</fullName>
    </recommendedName>
</protein>
<comment type="caution">
    <text evidence="1">The sequence shown here is derived from an EMBL/GenBank/DDBJ whole genome shotgun (WGS) entry which is preliminary data.</text>
</comment>
<dbReference type="Pfam" id="PF13031">
    <property type="entry name" value="DUF3892"/>
    <property type="match status" value="1"/>
</dbReference>
<keyword evidence="2" id="KW-1185">Reference proteome</keyword>
<dbReference type="EMBL" id="JACIDS010000003">
    <property type="protein sequence ID" value="MBB3931713.1"/>
    <property type="molecule type" value="Genomic_DNA"/>
</dbReference>